<dbReference type="SUPFAM" id="SSF57850">
    <property type="entry name" value="RING/U-box"/>
    <property type="match status" value="1"/>
</dbReference>
<dbReference type="Gene3D" id="3.30.40.10">
    <property type="entry name" value="Zinc/RING finger domain, C3HC4 (zinc finger)"/>
    <property type="match status" value="1"/>
</dbReference>
<sequence length="150" mass="16355">MMMDWGAFSDWIAWGLLVCSFLVVLAVALTALVVILHHAITYLGRRFGKAPPPPFIEDLLQSIPDVAYQELPDAGGDDRDSCVICVTPYEAGEACSVLPGCTHMFHKPCVARWLRKKNTCPLCRATVGVPAHPHPPPRQPNLVNAAENAV</sequence>
<dbReference type="EMBL" id="CM029041">
    <property type="protein sequence ID" value="KAG2622674.1"/>
    <property type="molecule type" value="Genomic_DNA"/>
</dbReference>
<dbReference type="PANTHER" id="PTHR45798">
    <property type="entry name" value="RING-H2 FINGER PROTEIN ATL61-RELATED-RELATED"/>
    <property type="match status" value="1"/>
</dbReference>
<dbReference type="OrthoDB" id="681941at2759"/>
<evidence type="ECO:0000313" key="8">
    <source>
        <dbReference type="EMBL" id="KAG2559648.1"/>
    </source>
</evidence>
<evidence type="ECO:0000256" key="6">
    <source>
        <dbReference type="SAM" id="Phobius"/>
    </source>
</evidence>
<organism evidence="8 10">
    <name type="scientific">Panicum virgatum</name>
    <name type="common">Blackwell switchgrass</name>
    <dbReference type="NCBI Taxonomy" id="38727"/>
    <lineage>
        <taxon>Eukaryota</taxon>
        <taxon>Viridiplantae</taxon>
        <taxon>Streptophyta</taxon>
        <taxon>Embryophyta</taxon>
        <taxon>Tracheophyta</taxon>
        <taxon>Spermatophyta</taxon>
        <taxon>Magnoliopsida</taxon>
        <taxon>Liliopsida</taxon>
        <taxon>Poales</taxon>
        <taxon>Poaceae</taxon>
        <taxon>PACMAD clade</taxon>
        <taxon>Panicoideae</taxon>
        <taxon>Panicodae</taxon>
        <taxon>Paniceae</taxon>
        <taxon>Panicinae</taxon>
        <taxon>Panicum</taxon>
        <taxon>Panicum sect. Hiantes</taxon>
    </lineage>
</organism>
<dbReference type="InterPro" id="IPR013083">
    <property type="entry name" value="Znf_RING/FYVE/PHD"/>
</dbReference>
<dbReference type="InterPro" id="IPR001841">
    <property type="entry name" value="Znf_RING"/>
</dbReference>
<accession>A0A8T0PFF8</accession>
<evidence type="ECO:0000256" key="3">
    <source>
        <dbReference type="ARBA" id="ARBA00022833"/>
    </source>
</evidence>
<dbReference type="PROSITE" id="PS50089">
    <property type="entry name" value="ZF_RING_2"/>
    <property type="match status" value="1"/>
</dbReference>
<evidence type="ECO:0000256" key="5">
    <source>
        <dbReference type="SAM" id="MobiDB-lite"/>
    </source>
</evidence>
<keyword evidence="2 4" id="KW-0863">Zinc-finger</keyword>
<evidence type="ECO:0000256" key="4">
    <source>
        <dbReference type="PROSITE-ProRule" id="PRU00175"/>
    </source>
</evidence>
<feature type="transmembrane region" description="Helical" evidence="6">
    <location>
        <begin position="12"/>
        <end position="36"/>
    </location>
</feature>
<evidence type="ECO:0000259" key="7">
    <source>
        <dbReference type="PROSITE" id="PS50089"/>
    </source>
</evidence>
<evidence type="ECO:0000313" key="9">
    <source>
        <dbReference type="EMBL" id="KAG2622674.1"/>
    </source>
</evidence>
<proteinExistence type="predicted"/>
<dbReference type="InterPro" id="IPR052788">
    <property type="entry name" value="RING-type_E3_ligase_ATL"/>
</dbReference>
<feature type="domain" description="RING-type" evidence="7">
    <location>
        <begin position="82"/>
        <end position="124"/>
    </location>
</feature>
<dbReference type="Pfam" id="PF13639">
    <property type="entry name" value="zf-RING_2"/>
    <property type="match status" value="1"/>
</dbReference>
<keyword evidence="6" id="KW-0472">Membrane</keyword>
<comment type="caution">
    <text evidence="8">The sequence shown here is derived from an EMBL/GenBank/DDBJ whole genome shotgun (WGS) entry which is preliminary data.</text>
</comment>
<dbReference type="GO" id="GO:0008270">
    <property type="term" value="F:zinc ion binding"/>
    <property type="evidence" value="ECO:0007669"/>
    <property type="project" value="UniProtKB-KW"/>
</dbReference>
<evidence type="ECO:0000256" key="2">
    <source>
        <dbReference type="ARBA" id="ARBA00022771"/>
    </source>
</evidence>
<dbReference type="Proteomes" id="UP000823388">
    <property type="component" value="Chromosome 8K"/>
</dbReference>
<dbReference type="SMART" id="SM00184">
    <property type="entry name" value="RING"/>
    <property type="match status" value="1"/>
</dbReference>
<keyword evidence="3" id="KW-0862">Zinc</keyword>
<keyword evidence="1" id="KW-0479">Metal-binding</keyword>
<dbReference type="EMBL" id="CM029051">
    <property type="protein sequence ID" value="KAG2559648.1"/>
    <property type="molecule type" value="Genomic_DNA"/>
</dbReference>
<keyword evidence="6" id="KW-0812">Transmembrane</keyword>
<feature type="region of interest" description="Disordered" evidence="5">
    <location>
        <begin position="131"/>
        <end position="150"/>
    </location>
</feature>
<gene>
    <name evidence="9" type="ORF">PVAP13_3KG042900</name>
    <name evidence="8" type="ORF">PVAP13_8KG004700</name>
</gene>
<reference evidence="8" key="1">
    <citation type="submission" date="2020-05" db="EMBL/GenBank/DDBJ databases">
        <title>WGS assembly of Panicum virgatum.</title>
        <authorList>
            <person name="Lovell J.T."/>
            <person name="Jenkins J."/>
            <person name="Shu S."/>
            <person name="Juenger T.E."/>
            <person name="Schmutz J."/>
        </authorList>
    </citation>
    <scope>NUCLEOTIDE SEQUENCE</scope>
    <source>
        <strain evidence="8">AP13</strain>
    </source>
</reference>
<dbReference type="AlphaFoldDB" id="A0A8T0PFF8"/>
<dbReference type="Proteomes" id="UP000823388">
    <property type="component" value="Chromosome 3K"/>
</dbReference>
<dbReference type="PANTHER" id="PTHR45798:SF92">
    <property type="entry name" value="RING-TYPE DOMAIN-CONTAINING PROTEIN"/>
    <property type="match status" value="1"/>
</dbReference>
<evidence type="ECO:0000256" key="1">
    <source>
        <dbReference type="ARBA" id="ARBA00022723"/>
    </source>
</evidence>
<keyword evidence="6" id="KW-1133">Transmembrane helix</keyword>
<evidence type="ECO:0000313" key="10">
    <source>
        <dbReference type="Proteomes" id="UP000823388"/>
    </source>
</evidence>
<name>A0A8T0PFF8_PANVG</name>
<keyword evidence="10" id="KW-1185">Reference proteome</keyword>
<protein>
    <recommendedName>
        <fullName evidence="7">RING-type domain-containing protein</fullName>
    </recommendedName>
</protein>